<dbReference type="InterPro" id="IPR039422">
    <property type="entry name" value="MarR/SlyA-like"/>
</dbReference>
<dbReference type="InterPro" id="IPR036388">
    <property type="entry name" value="WH-like_DNA-bd_sf"/>
</dbReference>
<dbReference type="AlphaFoldDB" id="A0A6B2AZG3"/>
<dbReference type="GO" id="GO:0003700">
    <property type="term" value="F:DNA-binding transcription factor activity"/>
    <property type="evidence" value="ECO:0007669"/>
    <property type="project" value="InterPro"/>
</dbReference>
<dbReference type="InterPro" id="IPR000835">
    <property type="entry name" value="HTH_MarR-typ"/>
</dbReference>
<dbReference type="PANTHER" id="PTHR33164">
    <property type="entry name" value="TRANSCRIPTIONAL REGULATOR, MARR FAMILY"/>
    <property type="match status" value="1"/>
</dbReference>
<dbReference type="PROSITE" id="PS50995">
    <property type="entry name" value="HTH_MARR_2"/>
    <property type="match status" value="1"/>
</dbReference>
<dbReference type="Gene3D" id="1.10.10.10">
    <property type="entry name" value="Winged helix-like DNA-binding domain superfamily/Winged helix DNA-binding domain"/>
    <property type="match status" value="1"/>
</dbReference>
<sequence length="208" mass="22909">MVAAPNYICMMHAYKANRGHMTVQPIAFDTVLGMLGNRFGALALTVTDLIDDSFRDELPVQGSDAHALILLAQKQALKIDTLARQLKLAHSSTVRLVDRLERSGYVLRQPGRDKRAVLLSLSDSGHGIVSKILKARQVAVERVLSSLKPEEACVLLDLVNRLLEGVSTDLGRCEHICRQCDENACDLDVCPVERRYLTMPGAMTGPEM</sequence>
<reference evidence="1" key="1">
    <citation type="journal article" date="2020" name="Phytopathology">
        <title>Zucchini vein clearing disease is caused by several lineages within Pseudomonas syringae species complex.</title>
        <authorList>
            <person name="Lacault C."/>
            <person name="Briand M."/>
            <person name="Jacques M.A."/>
            <person name="Darrasse A."/>
        </authorList>
    </citation>
    <scope>NUCLEOTIDE SEQUENCE</scope>
    <source>
        <strain evidence="1">P123</strain>
    </source>
</reference>
<accession>A0A6B2AZG3</accession>
<dbReference type="SUPFAM" id="SSF46785">
    <property type="entry name" value="Winged helix' DNA-binding domain"/>
    <property type="match status" value="1"/>
</dbReference>
<dbReference type="SMART" id="SM00347">
    <property type="entry name" value="HTH_MARR"/>
    <property type="match status" value="1"/>
</dbReference>
<dbReference type="Pfam" id="PF01047">
    <property type="entry name" value="MarR"/>
    <property type="match status" value="1"/>
</dbReference>
<dbReference type="PANTHER" id="PTHR33164:SF43">
    <property type="entry name" value="HTH-TYPE TRANSCRIPTIONAL REPRESSOR YETL"/>
    <property type="match status" value="1"/>
</dbReference>
<dbReference type="GO" id="GO:0006950">
    <property type="term" value="P:response to stress"/>
    <property type="evidence" value="ECO:0007669"/>
    <property type="project" value="TreeGrafter"/>
</dbReference>
<evidence type="ECO:0000313" key="1">
    <source>
        <dbReference type="EMBL" id="NAO76802.1"/>
    </source>
</evidence>
<gene>
    <name evidence="1" type="ORF">PspP123CL_12695</name>
</gene>
<proteinExistence type="predicted"/>
<comment type="caution">
    <text evidence="1">The sequence shown here is derived from an EMBL/GenBank/DDBJ whole genome shotgun (WGS) entry which is preliminary data.</text>
</comment>
<dbReference type="EMBL" id="VLIF01000006">
    <property type="protein sequence ID" value="NAO76802.1"/>
    <property type="molecule type" value="Genomic_DNA"/>
</dbReference>
<organism evidence="1">
    <name type="scientific">Pseudomonas syringae</name>
    <dbReference type="NCBI Taxonomy" id="317"/>
    <lineage>
        <taxon>Bacteria</taxon>
        <taxon>Pseudomonadati</taxon>
        <taxon>Pseudomonadota</taxon>
        <taxon>Gammaproteobacteria</taxon>
        <taxon>Pseudomonadales</taxon>
        <taxon>Pseudomonadaceae</taxon>
        <taxon>Pseudomonas</taxon>
    </lineage>
</organism>
<name>A0A6B2AZG3_PSESX</name>
<dbReference type="InterPro" id="IPR036390">
    <property type="entry name" value="WH_DNA-bd_sf"/>
</dbReference>
<protein>
    <submittedName>
        <fullName evidence="1">MarR family transcriptional regulator</fullName>
    </submittedName>
</protein>